<dbReference type="SUPFAM" id="SSF53448">
    <property type="entry name" value="Nucleotide-diphospho-sugar transferases"/>
    <property type="match status" value="1"/>
</dbReference>
<evidence type="ECO:0000313" key="5">
    <source>
        <dbReference type="EMBL" id="EIM78445.1"/>
    </source>
</evidence>
<dbReference type="RefSeq" id="WP_009053447.1">
    <property type="nucleotide sequence ID" value="NZ_AJYA01000005.1"/>
</dbReference>
<dbReference type="PANTHER" id="PTHR43179:SF12">
    <property type="entry name" value="GALACTOFURANOSYLTRANSFERASE GLFT2"/>
    <property type="match status" value="1"/>
</dbReference>
<organism evidence="5 6">
    <name type="scientific">Nitritalea halalkaliphila LW7</name>
    <dbReference type="NCBI Taxonomy" id="1189621"/>
    <lineage>
        <taxon>Bacteria</taxon>
        <taxon>Pseudomonadati</taxon>
        <taxon>Bacteroidota</taxon>
        <taxon>Cytophagia</taxon>
        <taxon>Cytophagales</taxon>
        <taxon>Cyclobacteriaceae</taxon>
        <taxon>Nitritalea</taxon>
    </lineage>
</organism>
<evidence type="ECO:0000256" key="3">
    <source>
        <dbReference type="ARBA" id="ARBA00022679"/>
    </source>
</evidence>
<dbReference type="GO" id="GO:0016757">
    <property type="term" value="F:glycosyltransferase activity"/>
    <property type="evidence" value="ECO:0007669"/>
    <property type="project" value="UniProtKB-KW"/>
</dbReference>
<keyword evidence="2" id="KW-0328">Glycosyltransferase</keyword>
<keyword evidence="6" id="KW-1185">Reference proteome</keyword>
<proteinExistence type="inferred from homology"/>
<reference evidence="5 6" key="1">
    <citation type="submission" date="2012-05" db="EMBL/GenBank/DDBJ databases">
        <title>Genome sequence of Nitritalea halalkaliphila LW7.</title>
        <authorList>
            <person name="Jangir P.K."/>
            <person name="Singh A."/>
            <person name="Shivaji S."/>
            <person name="Sharma R."/>
        </authorList>
    </citation>
    <scope>NUCLEOTIDE SEQUENCE [LARGE SCALE GENOMIC DNA]</scope>
    <source>
        <strain evidence="5 6">LW7</strain>
    </source>
</reference>
<dbReference type="Proteomes" id="UP000005551">
    <property type="component" value="Unassembled WGS sequence"/>
</dbReference>
<sequence length="337" mass="37753">MKPGAIVLLNFNGEKVLPDFLPSVLQGSSLPIYVIDNGSADGSLDYLQAYERKGSLSVLPLAGNFGFAEGYNRGLAQLKGRYRFFILLNTDVRVTPGWDQQLLAFLEQQGSAAFAVQPKILDAKRPEYFEYAGAAGGFLDQYGFPFCRGRILMDCEQDTGQYTDSLTVDWCSGACMAVAAEHFFSLGGFDADYFAHMEEIDLCWRARNLGLQLWCLPAVAVYHQGGATLAVAHPKKTFLNIRNSLLMLMDRSPLASRKRLWRARQLFDLLASGHFLFQGKWAHVQAVRAGRKAARELLKKRAEAPQHLRGPISQRQPVLRSVILARYLKGRRRYQAL</sequence>
<name>I5C9E3_9BACT</name>
<dbReference type="InterPro" id="IPR001173">
    <property type="entry name" value="Glyco_trans_2-like"/>
</dbReference>
<dbReference type="Gene3D" id="3.90.550.10">
    <property type="entry name" value="Spore Coat Polysaccharide Biosynthesis Protein SpsA, Chain A"/>
    <property type="match status" value="1"/>
</dbReference>
<evidence type="ECO:0000256" key="2">
    <source>
        <dbReference type="ARBA" id="ARBA00022676"/>
    </source>
</evidence>
<dbReference type="STRING" id="1189621.A3SI_02743"/>
<dbReference type="CDD" id="cd04186">
    <property type="entry name" value="GT_2_like_c"/>
    <property type="match status" value="1"/>
</dbReference>
<feature type="domain" description="Glycosyltransferase 2-like" evidence="4">
    <location>
        <begin position="6"/>
        <end position="120"/>
    </location>
</feature>
<dbReference type="EMBL" id="AJYA01000005">
    <property type="protein sequence ID" value="EIM78445.1"/>
    <property type="molecule type" value="Genomic_DNA"/>
</dbReference>
<dbReference type="OrthoDB" id="9771846at2"/>
<dbReference type="PANTHER" id="PTHR43179">
    <property type="entry name" value="RHAMNOSYLTRANSFERASE WBBL"/>
    <property type="match status" value="1"/>
</dbReference>
<dbReference type="PATRIC" id="fig|1189621.3.peg.577"/>
<comment type="similarity">
    <text evidence="1">Belongs to the glycosyltransferase 2 family.</text>
</comment>
<protein>
    <submittedName>
        <fullName evidence="5">Family 2 glycosyl transferase</fullName>
    </submittedName>
</protein>
<evidence type="ECO:0000256" key="1">
    <source>
        <dbReference type="ARBA" id="ARBA00006739"/>
    </source>
</evidence>
<evidence type="ECO:0000313" key="6">
    <source>
        <dbReference type="Proteomes" id="UP000005551"/>
    </source>
</evidence>
<evidence type="ECO:0000259" key="4">
    <source>
        <dbReference type="Pfam" id="PF00535"/>
    </source>
</evidence>
<keyword evidence="3 5" id="KW-0808">Transferase</keyword>
<comment type="caution">
    <text evidence="5">The sequence shown here is derived from an EMBL/GenBank/DDBJ whole genome shotgun (WGS) entry which is preliminary data.</text>
</comment>
<dbReference type="Pfam" id="PF00535">
    <property type="entry name" value="Glycos_transf_2"/>
    <property type="match status" value="1"/>
</dbReference>
<dbReference type="InterPro" id="IPR029044">
    <property type="entry name" value="Nucleotide-diphossugar_trans"/>
</dbReference>
<dbReference type="AlphaFoldDB" id="I5C9E3"/>
<gene>
    <name evidence="5" type="ORF">A3SI_02743</name>
</gene>
<accession>I5C9E3</accession>